<evidence type="ECO:0000256" key="6">
    <source>
        <dbReference type="ARBA" id="ARBA00023136"/>
    </source>
</evidence>
<keyword evidence="5 8" id="KW-0732">Signal</keyword>
<dbReference type="GO" id="GO:0034220">
    <property type="term" value="P:monoatomic ion transmembrane transport"/>
    <property type="evidence" value="ECO:0007669"/>
    <property type="project" value="InterPro"/>
</dbReference>
<protein>
    <submittedName>
        <fullName evidence="9">Porin</fullName>
    </submittedName>
</protein>
<evidence type="ECO:0000256" key="7">
    <source>
        <dbReference type="ARBA" id="ARBA00023237"/>
    </source>
</evidence>
<dbReference type="Gene3D" id="2.40.160.10">
    <property type="entry name" value="Porin"/>
    <property type="match status" value="1"/>
</dbReference>
<reference evidence="9" key="1">
    <citation type="submission" date="2023-06" db="EMBL/GenBank/DDBJ databases">
        <authorList>
            <consortium name="Clinical and Environmental Microbiology Branch: Whole genome sequencing antimicrobial resistance pathogens in the healthcare setting"/>
        </authorList>
    </citation>
    <scope>NUCLEOTIDE SEQUENCE</scope>
    <source>
        <strain evidence="9">Microbial</strain>
    </source>
</reference>
<evidence type="ECO:0000313" key="10">
    <source>
        <dbReference type="Proteomes" id="UP001171165"/>
    </source>
</evidence>
<dbReference type="Proteomes" id="UP001171165">
    <property type="component" value="Unassembled WGS sequence"/>
</dbReference>
<dbReference type="InterPro" id="IPR033900">
    <property type="entry name" value="Gram_neg_porin_domain"/>
</dbReference>
<dbReference type="InterPro" id="IPR050298">
    <property type="entry name" value="Gram-neg_bact_OMP"/>
</dbReference>
<sequence>MKRNILAVVIPALMFAGAANAAEMYNKDGNKVDIYGKVDVRHYFADKDSGEDGDASRARIGFKGETQINKDLVGFGRFEYEVKTNNTEGSEGNNKTRLAFAGLKFADFGSLDYGRNYGVIYDTNAWTDVLPLWGGDSMSQTDVYMTGRATGVLTYRNTDMFGYVDGLSFALQYQGKNNENTNNARGEKITDNNGNVVGYSVDKKANGDGYGFSTAYNLGWGVTLGGGYSNSARTSGQQHYSSAKGERAEAWNVGGKFEANNVYLAAMYGETRNMTYFGNKNNIANKTQNIELTAQYDFADLGIKPSLAYVQSKGKDLGVAQGNDQDLVKYISVGSFYKFNKNMTAVVDYKINLLDDNDFTKTYGVATDNVVGLGLTYQF</sequence>
<comment type="similarity">
    <text evidence="2">Belongs to the Gram-negative porin family.</text>
</comment>
<dbReference type="GO" id="GO:0015288">
    <property type="term" value="F:porin activity"/>
    <property type="evidence" value="ECO:0007669"/>
    <property type="project" value="InterPro"/>
</dbReference>
<dbReference type="PRINTS" id="PR00182">
    <property type="entry name" value="ECOLNEIPORIN"/>
</dbReference>
<dbReference type="GO" id="GO:0009279">
    <property type="term" value="C:cell outer membrane"/>
    <property type="evidence" value="ECO:0007669"/>
    <property type="project" value="UniProtKB-SubCell"/>
</dbReference>
<evidence type="ECO:0000313" key="9">
    <source>
        <dbReference type="EMBL" id="EKW9778000.1"/>
    </source>
</evidence>
<dbReference type="Pfam" id="PF00267">
    <property type="entry name" value="Porin_1"/>
    <property type="match status" value="1"/>
</dbReference>
<evidence type="ECO:0000256" key="8">
    <source>
        <dbReference type="SAM" id="SignalP"/>
    </source>
</evidence>
<dbReference type="PANTHER" id="PTHR34501">
    <property type="entry name" value="PROTEIN YDDL-RELATED"/>
    <property type="match status" value="1"/>
</dbReference>
<comment type="subcellular location">
    <subcellularLocation>
        <location evidence="1">Cell outer membrane</location>
        <topology evidence="1">Multi-pass membrane protein</topology>
    </subcellularLocation>
</comment>
<gene>
    <name evidence="9" type="ORF">PW210_003885</name>
</gene>
<dbReference type="PRINTS" id="PR00183">
    <property type="entry name" value="ECOLIPORIN"/>
</dbReference>
<dbReference type="InterPro" id="IPR001897">
    <property type="entry name" value="Porin_gammaproteobac"/>
</dbReference>
<feature type="chain" id="PRO_5042813047" evidence="8">
    <location>
        <begin position="22"/>
        <end position="379"/>
    </location>
</feature>
<accession>A0AAN4CAZ3</accession>
<dbReference type="InterPro" id="IPR001702">
    <property type="entry name" value="Porin_Gram-ve"/>
</dbReference>
<dbReference type="CDD" id="cd00342">
    <property type="entry name" value="gram_neg_porins"/>
    <property type="match status" value="1"/>
</dbReference>
<evidence type="ECO:0000256" key="4">
    <source>
        <dbReference type="ARBA" id="ARBA00022692"/>
    </source>
</evidence>
<name>A0AAN4CAZ3_PROMI</name>
<comment type="caution">
    <text evidence="9">The sequence shown here is derived from an EMBL/GenBank/DDBJ whole genome shotgun (WGS) entry which is preliminary data.</text>
</comment>
<dbReference type="EMBL" id="ABKSPD020000022">
    <property type="protein sequence ID" value="EKW9778000.1"/>
    <property type="molecule type" value="Genomic_DNA"/>
</dbReference>
<feature type="signal peptide" evidence="8">
    <location>
        <begin position="1"/>
        <end position="21"/>
    </location>
</feature>
<dbReference type="InterPro" id="IPR023614">
    <property type="entry name" value="Porin_dom_sf"/>
</dbReference>
<keyword evidence="4" id="KW-0812">Transmembrane</keyword>
<keyword evidence="3" id="KW-1134">Transmembrane beta strand</keyword>
<evidence type="ECO:0000256" key="3">
    <source>
        <dbReference type="ARBA" id="ARBA00022452"/>
    </source>
</evidence>
<evidence type="ECO:0000256" key="5">
    <source>
        <dbReference type="ARBA" id="ARBA00022729"/>
    </source>
</evidence>
<organism evidence="9 10">
    <name type="scientific">Proteus mirabilis</name>
    <dbReference type="NCBI Taxonomy" id="584"/>
    <lineage>
        <taxon>Bacteria</taxon>
        <taxon>Pseudomonadati</taxon>
        <taxon>Pseudomonadota</taxon>
        <taxon>Gammaproteobacteria</taxon>
        <taxon>Enterobacterales</taxon>
        <taxon>Morganellaceae</taxon>
        <taxon>Proteus</taxon>
    </lineage>
</organism>
<evidence type="ECO:0000256" key="1">
    <source>
        <dbReference type="ARBA" id="ARBA00004571"/>
    </source>
</evidence>
<keyword evidence="6" id="KW-0472">Membrane</keyword>
<dbReference type="PANTHER" id="PTHR34501:SF8">
    <property type="entry name" value="OUTER MEMBRANE PORIN N-RELATED"/>
    <property type="match status" value="1"/>
</dbReference>
<evidence type="ECO:0000256" key="2">
    <source>
        <dbReference type="ARBA" id="ARBA00007539"/>
    </source>
</evidence>
<proteinExistence type="inferred from homology"/>
<dbReference type="AlphaFoldDB" id="A0AAN4CAZ3"/>
<keyword evidence="7" id="KW-0998">Cell outer membrane</keyword>
<dbReference type="SUPFAM" id="SSF56935">
    <property type="entry name" value="Porins"/>
    <property type="match status" value="1"/>
</dbReference>